<proteinExistence type="predicted"/>
<dbReference type="InterPro" id="IPR002885">
    <property type="entry name" value="PPR_rpt"/>
</dbReference>
<comment type="caution">
    <text evidence="3">The sequence shown here is derived from an EMBL/GenBank/DDBJ whole genome shotgun (WGS) entry which is preliminary data.</text>
</comment>
<dbReference type="Pfam" id="PF01535">
    <property type="entry name" value="PPR"/>
    <property type="match status" value="2"/>
</dbReference>
<evidence type="ECO:0000256" key="1">
    <source>
        <dbReference type="ARBA" id="ARBA00022737"/>
    </source>
</evidence>
<dbReference type="FunFam" id="1.25.40.10:FF:000031">
    <property type="entry name" value="Pentatricopeptide repeat-containing protein mitochondrial"/>
    <property type="match status" value="2"/>
</dbReference>
<reference evidence="3" key="1">
    <citation type="submission" date="2021-08" db="EMBL/GenBank/DDBJ databases">
        <title>WGS assembly of Ceratopteris richardii.</title>
        <authorList>
            <person name="Marchant D.B."/>
            <person name="Chen G."/>
            <person name="Jenkins J."/>
            <person name="Shu S."/>
            <person name="Leebens-Mack J."/>
            <person name="Grimwood J."/>
            <person name="Schmutz J."/>
            <person name="Soltis P."/>
            <person name="Soltis D."/>
            <person name="Chen Z.-H."/>
        </authorList>
    </citation>
    <scope>NUCLEOTIDE SEQUENCE</scope>
    <source>
        <strain evidence="3">Whitten #5841</strain>
        <tissue evidence="3">Leaf</tissue>
    </source>
</reference>
<dbReference type="FunFam" id="1.25.40.10:FF:000144">
    <property type="entry name" value="Pentatricopeptide repeat-containing protein, mitochondrial"/>
    <property type="match status" value="1"/>
</dbReference>
<dbReference type="PANTHER" id="PTHR24015:SF548">
    <property type="entry name" value="OS08G0340900 PROTEIN"/>
    <property type="match status" value="1"/>
</dbReference>
<dbReference type="SUPFAM" id="SSF48452">
    <property type="entry name" value="TPR-like"/>
    <property type="match status" value="1"/>
</dbReference>
<feature type="repeat" description="PPR" evidence="2">
    <location>
        <begin position="234"/>
        <end position="268"/>
    </location>
</feature>
<dbReference type="AlphaFoldDB" id="A0A8T2V7A9"/>
<dbReference type="OrthoDB" id="185373at2759"/>
<dbReference type="PROSITE" id="PS51375">
    <property type="entry name" value="PPR"/>
    <property type="match status" value="5"/>
</dbReference>
<dbReference type="InterPro" id="IPR011990">
    <property type="entry name" value="TPR-like_helical_dom_sf"/>
</dbReference>
<sequence length="709" mass="78053">MAGPLVSHFGISYLDIRARAMEAVGGGVPDKATDSNEDRAEREIELLQPLLKKEMMCTCKLNNFSSEDYVALMASLRTCSKNRDLIGGVRIHDDILRQGLLSKFLDGLIVMYAKCGALAEANRLLEQQRCKNVFSWNALITAYARHGQGQKAISCFEKMLEEGLPPNATTFACTLKACGSIKALYKGEQIHEVIVRQGLLRDDIVLGNALIDMYVKCGALPKAHCVLTRLPSRDAVSWNSLINGYVQQGLNDEALHCYEQMKHEGLCPDGVTFIVVLKACARLKALDKGEMVHDEIMKQGMLGKDIVLGTALVDMYAKCGALLKARAVFDKLPSQNVITWNALITGYTQGGHGKEALLCYDQMQKEDCAPDVVTFACVLKACGCIGALHKGRQIHKEISRYGNLQNDVMVGTALVEMYSQLDCLEEAQLVFDELNERDVVLWNAMISGYVENGKAEQALECFNQMQKEGLLPSVVTVTCVLKACGIIGAVDKGKQVHDQIVKRDLLQYDLILGSALVDMYANCGFISMAQKTFEGLSSHDITTWNALIAGYAHRGETAKALLCFQQMQDKGLSPNSITFSCLLTAFSHSGLTEEGNTYFMVMDIDFGIKPELEHYTCMVDTYGRAGHLNMAMSLIQQMPFLSSSVWFSLLGACQRSINVIVGRWAYEQAIKLDRNDATAHVLMADVYGTADMFVTCMESIQAAGILSNL</sequence>
<feature type="repeat" description="PPR" evidence="2">
    <location>
        <begin position="438"/>
        <end position="472"/>
    </location>
</feature>
<gene>
    <name evidence="3" type="ORF">KP509_02G028200</name>
</gene>
<dbReference type="GO" id="GO:0009451">
    <property type="term" value="P:RNA modification"/>
    <property type="evidence" value="ECO:0007669"/>
    <property type="project" value="InterPro"/>
</dbReference>
<dbReference type="GO" id="GO:0003723">
    <property type="term" value="F:RNA binding"/>
    <property type="evidence" value="ECO:0007669"/>
    <property type="project" value="InterPro"/>
</dbReference>
<evidence type="ECO:0000313" key="4">
    <source>
        <dbReference type="Proteomes" id="UP000825935"/>
    </source>
</evidence>
<dbReference type="PANTHER" id="PTHR24015">
    <property type="entry name" value="OS07G0578800 PROTEIN-RELATED"/>
    <property type="match status" value="1"/>
</dbReference>
<evidence type="ECO:0008006" key="5">
    <source>
        <dbReference type="Google" id="ProtNLM"/>
    </source>
</evidence>
<dbReference type="InterPro" id="IPR046960">
    <property type="entry name" value="PPR_At4g14850-like_plant"/>
</dbReference>
<feature type="repeat" description="PPR" evidence="2">
    <location>
        <begin position="540"/>
        <end position="574"/>
    </location>
</feature>
<dbReference type="FunFam" id="1.25.40.10:FF:000090">
    <property type="entry name" value="Pentatricopeptide repeat-containing protein, chloroplastic"/>
    <property type="match status" value="1"/>
</dbReference>
<keyword evidence="4" id="KW-1185">Reference proteome</keyword>
<dbReference type="Pfam" id="PF13041">
    <property type="entry name" value="PPR_2"/>
    <property type="match status" value="5"/>
</dbReference>
<name>A0A8T2V7A9_CERRI</name>
<dbReference type="Proteomes" id="UP000825935">
    <property type="component" value="Chromosome 2"/>
</dbReference>
<evidence type="ECO:0000313" key="3">
    <source>
        <dbReference type="EMBL" id="KAH7443272.1"/>
    </source>
</evidence>
<feature type="repeat" description="PPR" evidence="2">
    <location>
        <begin position="132"/>
        <end position="166"/>
    </location>
</feature>
<dbReference type="Gene3D" id="1.25.40.10">
    <property type="entry name" value="Tetratricopeptide repeat domain"/>
    <property type="match status" value="4"/>
</dbReference>
<dbReference type="OMA" id="KEMMCTC"/>
<evidence type="ECO:0000256" key="2">
    <source>
        <dbReference type="PROSITE-ProRule" id="PRU00708"/>
    </source>
</evidence>
<keyword evidence="1" id="KW-0677">Repeat</keyword>
<protein>
    <recommendedName>
        <fullName evidence="5">Pentatricopeptide repeat-containing protein</fullName>
    </recommendedName>
</protein>
<dbReference type="NCBIfam" id="TIGR00756">
    <property type="entry name" value="PPR"/>
    <property type="match status" value="5"/>
</dbReference>
<feature type="repeat" description="PPR" evidence="2">
    <location>
        <begin position="336"/>
        <end position="370"/>
    </location>
</feature>
<dbReference type="EMBL" id="CM035407">
    <property type="protein sequence ID" value="KAH7443272.1"/>
    <property type="molecule type" value="Genomic_DNA"/>
</dbReference>
<accession>A0A8T2V7A9</accession>
<organism evidence="3 4">
    <name type="scientific">Ceratopteris richardii</name>
    <name type="common">Triangle waterfern</name>
    <dbReference type="NCBI Taxonomy" id="49495"/>
    <lineage>
        <taxon>Eukaryota</taxon>
        <taxon>Viridiplantae</taxon>
        <taxon>Streptophyta</taxon>
        <taxon>Embryophyta</taxon>
        <taxon>Tracheophyta</taxon>
        <taxon>Polypodiopsida</taxon>
        <taxon>Polypodiidae</taxon>
        <taxon>Polypodiales</taxon>
        <taxon>Pteridineae</taxon>
        <taxon>Pteridaceae</taxon>
        <taxon>Parkerioideae</taxon>
        <taxon>Ceratopteris</taxon>
    </lineage>
</organism>